<protein>
    <submittedName>
        <fullName evidence="2">Thiol-disulfide isomerase</fullName>
    </submittedName>
</protein>
<gene>
    <name evidence="2" type="ORF">KDW96_13215</name>
</gene>
<dbReference type="Gene3D" id="3.40.30.10">
    <property type="entry name" value="Glutaredoxin"/>
    <property type="match status" value="1"/>
</dbReference>
<dbReference type="PROSITE" id="PS51352">
    <property type="entry name" value="THIOREDOXIN_2"/>
    <property type="match status" value="1"/>
</dbReference>
<dbReference type="EMBL" id="CP073346">
    <property type="protein sequence ID" value="UTW06144.1"/>
    <property type="molecule type" value="Genomic_DNA"/>
</dbReference>
<dbReference type="GO" id="GO:0016853">
    <property type="term" value="F:isomerase activity"/>
    <property type="evidence" value="ECO:0007669"/>
    <property type="project" value="UniProtKB-KW"/>
</dbReference>
<keyword evidence="2" id="KW-0413">Isomerase</keyword>
<dbReference type="InterPro" id="IPR045494">
    <property type="entry name" value="DUF6436"/>
</dbReference>
<dbReference type="InterPro" id="IPR036249">
    <property type="entry name" value="Thioredoxin-like_sf"/>
</dbReference>
<keyword evidence="3" id="KW-1185">Reference proteome</keyword>
<evidence type="ECO:0000313" key="3">
    <source>
        <dbReference type="Proteomes" id="UP001059672"/>
    </source>
</evidence>
<proteinExistence type="predicted"/>
<sequence>MPRRKTLLAALLTLLLIAALVLAVRWFEGRYLRPFDERAALFSGAELRLPEDLAGPGPIRLVHFWDPACPCNVGNQQHLSELMEAFGPRGVAFYAVQKPGSQGRLPANLGDLQALPTLPGAERIPASPAVAIWDKNGRLAYFGPYSEGLTCNASNSFIEPILEALAAGRAVDASNTLAVGCFCEWSETAAP</sequence>
<organism evidence="2 3">
    <name type="scientific">Pseudomonas benzenivorans</name>
    <dbReference type="NCBI Taxonomy" id="556533"/>
    <lineage>
        <taxon>Bacteria</taxon>
        <taxon>Pseudomonadati</taxon>
        <taxon>Pseudomonadota</taxon>
        <taxon>Gammaproteobacteria</taxon>
        <taxon>Pseudomonadales</taxon>
        <taxon>Pseudomonadaceae</taxon>
        <taxon>Pseudomonas</taxon>
    </lineage>
</organism>
<evidence type="ECO:0000313" key="2">
    <source>
        <dbReference type="EMBL" id="UTW06144.1"/>
    </source>
</evidence>
<dbReference type="Pfam" id="PF20029">
    <property type="entry name" value="DUF6436"/>
    <property type="match status" value="1"/>
</dbReference>
<reference evidence="2" key="1">
    <citation type="submission" date="2021-04" db="EMBL/GenBank/DDBJ databases">
        <title>Oceanospirillales bacteria with DddD are important DMSP degraders in coastal seawater.</title>
        <authorList>
            <person name="Liu J."/>
        </authorList>
    </citation>
    <scope>NUCLEOTIDE SEQUENCE</scope>
    <source>
        <strain evidence="2">D13-4</strain>
    </source>
</reference>
<dbReference type="Proteomes" id="UP001059672">
    <property type="component" value="Chromosome"/>
</dbReference>
<accession>A0ABY5H288</accession>
<evidence type="ECO:0000259" key="1">
    <source>
        <dbReference type="PROSITE" id="PS51352"/>
    </source>
</evidence>
<name>A0ABY5H288_9PSED</name>
<feature type="domain" description="Thioredoxin" evidence="1">
    <location>
        <begin position="26"/>
        <end position="167"/>
    </location>
</feature>
<dbReference type="InterPro" id="IPR013766">
    <property type="entry name" value="Thioredoxin_domain"/>
</dbReference>
<dbReference type="SUPFAM" id="SSF52833">
    <property type="entry name" value="Thioredoxin-like"/>
    <property type="match status" value="1"/>
</dbReference>
<dbReference type="RefSeq" id="WP_255836724.1">
    <property type="nucleotide sequence ID" value="NZ_CP073346.1"/>
</dbReference>